<evidence type="ECO:0000313" key="3">
    <source>
        <dbReference type="Proteomes" id="UP000267521"/>
    </source>
</evidence>
<dbReference type="InterPro" id="IPR002035">
    <property type="entry name" value="VWF_A"/>
</dbReference>
<name>A0A3M6Q5J7_9BURK</name>
<dbReference type="Proteomes" id="UP000267521">
    <property type="component" value="Unassembled WGS sequence"/>
</dbReference>
<evidence type="ECO:0000259" key="1">
    <source>
        <dbReference type="Pfam" id="PF13519"/>
    </source>
</evidence>
<accession>A0A3M6Q5J7</accession>
<dbReference type="EMBL" id="RDQM01000009">
    <property type="protein sequence ID" value="RMW97668.1"/>
    <property type="molecule type" value="Genomic_DNA"/>
</dbReference>
<dbReference type="RefSeq" id="WP_122238566.1">
    <property type="nucleotide sequence ID" value="NZ_RDQM01000009.1"/>
</dbReference>
<comment type="caution">
    <text evidence="2">The sequence shown here is derived from an EMBL/GenBank/DDBJ whole genome shotgun (WGS) entry which is preliminary data.</text>
</comment>
<dbReference type="PANTHER" id="PTHR36846">
    <property type="entry name" value="PROTEIN VIAA"/>
    <property type="match status" value="1"/>
</dbReference>
<feature type="domain" description="VWFA" evidence="1">
    <location>
        <begin position="418"/>
        <end position="521"/>
    </location>
</feature>
<protein>
    <submittedName>
        <fullName evidence="2">VWA domain-containing protein</fullName>
    </submittedName>
</protein>
<gene>
    <name evidence="2" type="ORF">EBQ26_08400</name>
</gene>
<dbReference type="SUPFAM" id="SSF53300">
    <property type="entry name" value="vWA-like"/>
    <property type="match status" value="1"/>
</dbReference>
<dbReference type="Pfam" id="PF13519">
    <property type="entry name" value="VWA_2"/>
    <property type="match status" value="1"/>
</dbReference>
<proteinExistence type="predicted"/>
<dbReference type="PANTHER" id="PTHR36846:SF1">
    <property type="entry name" value="PROTEIN VIAA"/>
    <property type="match status" value="1"/>
</dbReference>
<dbReference type="GO" id="GO:0005829">
    <property type="term" value="C:cytosol"/>
    <property type="evidence" value="ECO:0007669"/>
    <property type="project" value="TreeGrafter"/>
</dbReference>
<evidence type="ECO:0000313" key="2">
    <source>
        <dbReference type="EMBL" id="RMW97668.1"/>
    </source>
</evidence>
<dbReference type="AlphaFoldDB" id="A0A3M6Q5J7"/>
<reference evidence="2 3" key="1">
    <citation type="submission" date="2018-10" db="EMBL/GenBank/DDBJ databases">
        <title>Comamonadaceae CDC group NO-1 genome sequencing and assembly.</title>
        <authorList>
            <person name="Bernier A.-M."/>
            <person name="Bernard K."/>
        </authorList>
    </citation>
    <scope>NUCLEOTIDE SEQUENCE [LARGE SCALE GENOMIC DNA]</scope>
    <source>
        <strain evidence="2 3">NML970147</strain>
    </source>
</reference>
<sequence>MPPQPVAGRAGVMLNALGGMLKSGLGGLAHGLLGGLVRFGLKPIKYFIDSHFRPKVLPQPGSVVYCDLWFAVEHSGIHVADGQMANIVVTGVAQSVVRYSDGADFTEKSQLGRKIYVSCRGKQAVGHTLVAAHAHSRIGDNDFYGLVIKNCHQFSSECVQQLGQDATPSLLDQFTGWLGDMLEPEWEPTIRQLKAHARRKLGANKWLLWDWDQQASATPEPDWQAHEAFFKNQPLTPDFIALLRQELAQTQDYEAELADEDIPKEVRQRLRSFGQSLEDVSQAYEKAKAWLQACPDAAWSYNDIQSCGADFAEMARQMQGNAAIRALAEKMGRRYLAEDIKQKRRVPQADRSEVHGVYRSGDVLRVLPAELANLDDDTLEMLFYARLLENQLLSYELRGQGWMDQQENSTRRQRTGPVVACLDTSASMDGTPAIKAKALLAAIANILQKEKRELHVLLFGSQGQIREYALESAAALPGLLRFLQQGFHGGTDFASPLQRALDIISAEKTYEKADVLMISDGDCTLDDNFAQRFGQQKEALQCRVYSVLCAGRRKSDNFSDEVVVL</sequence>
<organism evidence="2 3">
    <name type="scientific">Allofranklinella schreckenbergeri</name>
    <dbReference type="NCBI Taxonomy" id="1076744"/>
    <lineage>
        <taxon>Bacteria</taxon>
        <taxon>Pseudomonadati</taxon>
        <taxon>Pseudomonadota</taxon>
        <taxon>Betaproteobacteria</taxon>
        <taxon>Burkholderiales</taxon>
        <taxon>Comamonadaceae</taxon>
        <taxon>Allofranklinella</taxon>
    </lineage>
</organism>
<dbReference type="InterPro" id="IPR036465">
    <property type="entry name" value="vWFA_dom_sf"/>
</dbReference>
<dbReference type="Gene3D" id="3.40.50.410">
    <property type="entry name" value="von Willebrand factor, type A domain"/>
    <property type="match status" value="1"/>
</dbReference>